<evidence type="ECO:0000256" key="1">
    <source>
        <dbReference type="SAM" id="MobiDB-lite"/>
    </source>
</evidence>
<dbReference type="AlphaFoldDB" id="A0A7J5Z0Z5"/>
<dbReference type="EMBL" id="JAAKFY010000007">
    <property type="protein sequence ID" value="KAF3854781.1"/>
    <property type="molecule type" value="Genomic_DNA"/>
</dbReference>
<keyword evidence="3" id="KW-1185">Reference proteome</keyword>
<feature type="region of interest" description="Disordered" evidence="1">
    <location>
        <begin position="63"/>
        <end position="103"/>
    </location>
</feature>
<feature type="compositionally biased region" description="Polar residues" evidence="1">
    <location>
        <begin position="63"/>
        <end position="76"/>
    </location>
</feature>
<proteinExistence type="predicted"/>
<evidence type="ECO:0000313" key="3">
    <source>
        <dbReference type="Proteomes" id="UP000518266"/>
    </source>
</evidence>
<protein>
    <submittedName>
        <fullName evidence="2">Uncharacterized protein</fullName>
    </submittedName>
</protein>
<evidence type="ECO:0000313" key="2">
    <source>
        <dbReference type="EMBL" id="KAF3854781.1"/>
    </source>
</evidence>
<feature type="compositionally biased region" description="Low complexity" evidence="1">
    <location>
        <begin position="77"/>
        <end position="87"/>
    </location>
</feature>
<gene>
    <name evidence="2" type="ORF">F7725_022836</name>
</gene>
<reference evidence="2 3" key="1">
    <citation type="submission" date="2020-03" db="EMBL/GenBank/DDBJ databases">
        <title>Dissostichus mawsoni Genome sequencing and assembly.</title>
        <authorList>
            <person name="Park H."/>
        </authorList>
    </citation>
    <scope>NUCLEOTIDE SEQUENCE [LARGE SCALE GENOMIC DNA]</scope>
    <source>
        <strain evidence="2">DM0001</strain>
        <tissue evidence="2">Muscle</tissue>
    </source>
</reference>
<name>A0A7J5Z0Z5_DISMA</name>
<accession>A0A7J5Z0Z5</accession>
<sequence length="103" mass="11659">MLPLSGHLERAGLGCDSKRADYREKLEQREPVMLNHGVEVGKAEEERKEGVVVVFSCMPSDPKTQPFHNIQTASRTQQQQQQQQQQQHTALCPRASLPDVDHN</sequence>
<organism evidence="2 3">
    <name type="scientific">Dissostichus mawsoni</name>
    <name type="common">Antarctic cod</name>
    <dbReference type="NCBI Taxonomy" id="36200"/>
    <lineage>
        <taxon>Eukaryota</taxon>
        <taxon>Metazoa</taxon>
        <taxon>Chordata</taxon>
        <taxon>Craniata</taxon>
        <taxon>Vertebrata</taxon>
        <taxon>Euteleostomi</taxon>
        <taxon>Actinopterygii</taxon>
        <taxon>Neopterygii</taxon>
        <taxon>Teleostei</taxon>
        <taxon>Neoteleostei</taxon>
        <taxon>Acanthomorphata</taxon>
        <taxon>Eupercaria</taxon>
        <taxon>Perciformes</taxon>
        <taxon>Notothenioidei</taxon>
        <taxon>Nototheniidae</taxon>
        <taxon>Dissostichus</taxon>
    </lineage>
</organism>
<comment type="caution">
    <text evidence="2">The sequence shown here is derived from an EMBL/GenBank/DDBJ whole genome shotgun (WGS) entry which is preliminary data.</text>
</comment>
<dbReference type="Proteomes" id="UP000518266">
    <property type="component" value="Unassembled WGS sequence"/>
</dbReference>